<sequence>MEYSLKNENLTVCFASKGGELTSIKNEKGLEYLWQGDKEYWSGQAPVLFPICGSLRDNRATTLNGKEIQMPRHGIVRKEEFELTSITDDTISFSITSGEDMLTKYPYPFVLTITYQLKKSSITVDYRVRNAGTEDMPFFLGGHPAFRCPLNPGEAYDEYEVRFEKEEEETNPWPSTETGLIDMETRTSLSWNKRSLTLKHELFEQDAIVFDRIKSRKVTLSHKDKKQGVEFSFEDFPYLMLWSTANHGPFIAMEPWTGLSTCSDEDDVFEHKRNVTILKPGEEKQLEYKISII</sequence>
<evidence type="ECO:0000313" key="1">
    <source>
        <dbReference type="EMBL" id="RKD35000.1"/>
    </source>
</evidence>
<dbReference type="OrthoDB" id="9795355at2"/>
<protein>
    <submittedName>
        <fullName evidence="1">Protein lacX</fullName>
    </submittedName>
</protein>
<organism evidence="1 2">
    <name type="scientific">Lacrimispora algidixylanolytica</name>
    <dbReference type="NCBI Taxonomy" id="94868"/>
    <lineage>
        <taxon>Bacteria</taxon>
        <taxon>Bacillati</taxon>
        <taxon>Bacillota</taxon>
        <taxon>Clostridia</taxon>
        <taxon>Lachnospirales</taxon>
        <taxon>Lachnospiraceae</taxon>
        <taxon>Lacrimispora</taxon>
    </lineage>
</organism>
<dbReference type="InterPro" id="IPR037481">
    <property type="entry name" value="LacX"/>
</dbReference>
<proteinExistence type="predicted"/>
<dbReference type="CDD" id="cd09024">
    <property type="entry name" value="Aldose_epim_lacX"/>
    <property type="match status" value="1"/>
</dbReference>
<evidence type="ECO:0000313" key="2">
    <source>
        <dbReference type="Proteomes" id="UP000284277"/>
    </source>
</evidence>
<name>A0A419TC08_9FIRM</name>
<gene>
    <name evidence="1" type="ORF">BET01_01205</name>
</gene>
<dbReference type="AlphaFoldDB" id="A0A419TC08"/>
<reference evidence="1 2" key="1">
    <citation type="submission" date="2016-08" db="EMBL/GenBank/DDBJ databases">
        <title>A new outlook on sporulation: Clostridium algidixylanolyticum.</title>
        <authorList>
            <person name="Poppleton D.I."/>
            <person name="Gribaldo S."/>
        </authorList>
    </citation>
    <scope>NUCLEOTIDE SEQUENCE [LARGE SCALE GENOMIC DNA]</scope>
    <source>
        <strain evidence="1 2">SPL73</strain>
    </source>
</reference>
<dbReference type="SUPFAM" id="SSF74650">
    <property type="entry name" value="Galactose mutarotase-like"/>
    <property type="match status" value="1"/>
</dbReference>
<accession>A0A419TC08</accession>
<dbReference type="GO" id="GO:0030246">
    <property type="term" value="F:carbohydrate binding"/>
    <property type="evidence" value="ECO:0007669"/>
    <property type="project" value="InterPro"/>
</dbReference>
<dbReference type="InterPro" id="IPR014718">
    <property type="entry name" value="GH-type_carb-bd"/>
</dbReference>
<dbReference type="PANTHER" id="PTHR11122:SF13">
    <property type="entry name" value="GLUCOSE-6-PHOSPHATE 1-EPIMERASE"/>
    <property type="match status" value="1"/>
</dbReference>
<dbReference type="Gene3D" id="2.70.98.10">
    <property type="match status" value="1"/>
</dbReference>
<dbReference type="GO" id="GO:0005975">
    <property type="term" value="P:carbohydrate metabolic process"/>
    <property type="evidence" value="ECO:0007669"/>
    <property type="project" value="InterPro"/>
</dbReference>
<dbReference type="PANTHER" id="PTHR11122">
    <property type="entry name" value="APOSPORY-ASSOCIATED PROTEIN C-RELATED"/>
    <property type="match status" value="1"/>
</dbReference>
<dbReference type="EMBL" id="MCIA01000001">
    <property type="protein sequence ID" value="RKD35000.1"/>
    <property type="molecule type" value="Genomic_DNA"/>
</dbReference>
<keyword evidence="2" id="KW-1185">Reference proteome</keyword>
<dbReference type="InterPro" id="IPR008183">
    <property type="entry name" value="Aldose_1/G6P_1-epimerase"/>
</dbReference>
<dbReference type="Pfam" id="PF01263">
    <property type="entry name" value="Aldose_epim"/>
    <property type="match status" value="1"/>
</dbReference>
<dbReference type="Proteomes" id="UP000284277">
    <property type="component" value="Unassembled WGS sequence"/>
</dbReference>
<comment type="caution">
    <text evidence="1">The sequence shown here is derived from an EMBL/GenBank/DDBJ whole genome shotgun (WGS) entry which is preliminary data.</text>
</comment>
<dbReference type="InterPro" id="IPR011013">
    <property type="entry name" value="Gal_mutarotase_sf_dom"/>
</dbReference>
<dbReference type="RefSeq" id="WP_120194937.1">
    <property type="nucleotide sequence ID" value="NZ_MCIA01000001.1"/>
</dbReference>
<dbReference type="GO" id="GO:0016853">
    <property type="term" value="F:isomerase activity"/>
    <property type="evidence" value="ECO:0007669"/>
    <property type="project" value="InterPro"/>
</dbReference>